<evidence type="ECO:0000313" key="2">
    <source>
        <dbReference type="EMBL" id="OAQ90725.1"/>
    </source>
</evidence>
<proteinExistence type="predicted"/>
<dbReference type="Proteomes" id="UP000078240">
    <property type="component" value="Unassembled WGS sequence"/>
</dbReference>
<dbReference type="AlphaFoldDB" id="A0A179H366"/>
<comment type="caution">
    <text evidence="1">The sequence shown here is derived from an EMBL/GenBank/DDBJ whole genome shotgun (WGS) entry which is preliminary data.</text>
</comment>
<sequence length="113" mass="12458">MRDSIPIPASRALDSYNNNMPQASNEERLLNAMARLRQEGVKCSSRPGRKNPTGIRRVFAAVTLRSLVVPRVSWVGRAWVPYLMANQQPGSLALQLPCPALGTCPRCLRLDGT</sequence>
<dbReference type="EMBL" id="LSBI01000004">
    <property type="protein sequence ID" value="OAQ90725.1"/>
    <property type="molecule type" value="Genomic_DNA"/>
</dbReference>
<evidence type="ECO:0000313" key="1">
    <source>
        <dbReference type="EMBL" id="OAQ83941.1"/>
    </source>
</evidence>
<accession>A0A179H366</accession>
<dbReference type="EMBL" id="LSBH01000002">
    <property type="protein sequence ID" value="OAQ83941.1"/>
    <property type="molecule type" value="Genomic_DNA"/>
</dbReference>
<dbReference type="Proteomes" id="UP000078340">
    <property type="component" value="Unassembled WGS sequence"/>
</dbReference>
<organism evidence="1 3">
    <name type="scientific">Purpureocillium lilacinum</name>
    <name type="common">Paecilomyces lilacinus</name>
    <dbReference type="NCBI Taxonomy" id="33203"/>
    <lineage>
        <taxon>Eukaryota</taxon>
        <taxon>Fungi</taxon>
        <taxon>Dikarya</taxon>
        <taxon>Ascomycota</taxon>
        <taxon>Pezizomycotina</taxon>
        <taxon>Sordariomycetes</taxon>
        <taxon>Hypocreomycetidae</taxon>
        <taxon>Hypocreales</taxon>
        <taxon>Ophiocordycipitaceae</taxon>
        <taxon>Purpureocillium</taxon>
    </lineage>
</organism>
<protein>
    <submittedName>
        <fullName evidence="1">Uncharacterized protein</fullName>
    </submittedName>
</protein>
<name>A0A179H366_PURLI</name>
<evidence type="ECO:0000313" key="3">
    <source>
        <dbReference type="Proteomes" id="UP000078240"/>
    </source>
</evidence>
<reference evidence="1 3" key="1">
    <citation type="submission" date="2016-01" db="EMBL/GenBank/DDBJ databases">
        <title>Biosynthesis of antibiotic leucinostatins and their inhibition on Phytophthora in bio-control Purpureocillium lilacinum.</title>
        <authorList>
            <person name="Wang G."/>
            <person name="Liu Z."/>
            <person name="Lin R."/>
            <person name="Li E."/>
            <person name="Mao Z."/>
            <person name="Ling J."/>
            <person name="Yin W."/>
            <person name="Xie B."/>
        </authorList>
    </citation>
    <scope>NUCLEOTIDE SEQUENCE [LARGE SCALE GENOMIC DNA]</scope>
    <source>
        <strain evidence="1">PLBJ-1</strain>
        <strain evidence="2">PLFJ-1</strain>
    </source>
</reference>
<gene>
    <name evidence="1" type="ORF">VFPBJ_02708</name>
    <name evidence="2" type="ORF">VFPFJ_04884</name>
</gene>